<name>A0A9J6QCV5_9ENTR</name>
<reference evidence="12" key="1">
    <citation type="submission" date="2022-05" db="EMBL/GenBank/DDBJ databases">
        <title>Description of a novel species of Leclercia; Leclercia tamurae and the Proposal for a Novel Genus Silvania gen. nov. Containing Two Novel Species Silvania hatchlandensis sp. nov. and Silvania confinis sp. nov. Isolated from the Rhizosphere of Oak.</title>
        <authorList>
            <person name="Maddock D.W."/>
            <person name="Brady C.L."/>
            <person name="Denman S."/>
            <person name="Arnold D."/>
        </authorList>
    </citation>
    <scope>NUCLEOTIDE SEQUENCE</scope>
    <source>
        <strain evidence="12">H19S6</strain>
    </source>
</reference>
<feature type="domain" description="PapC-like C-terminal" evidence="10">
    <location>
        <begin position="767"/>
        <end position="831"/>
    </location>
</feature>
<accession>A0A9J6QCV5</accession>
<dbReference type="PANTHER" id="PTHR30451:SF20">
    <property type="entry name" value="FIMBRIAE USHER"/>
    <property type="match status" value="1"/>
</dbReference>
<evidence type="ECO:0000256" key="8">
    <source>
        <dbReference type="ARBA" id="ARBA00023237"/>
    </source>
</evidence>
<dbReference type="Pfam" id="PF13954">
    <property type="entry name" value="PapC_N"/>
    <property type="match status" value="1"/>
</dbReference>
<dbReference type="Gene3D" id="2.60.40.3110">
    <property type="match status" value="1"/>
</dbReference>
<evidence type="ECO:0000256" key="9">
    <source>
        <dbReference type="RuleBase" id="RU003884"/>
    </source>
</evidence>
<evidence type="ECO:0000256" key="1">
    <source>
        <dbReference type="ARBA" id="ARBA00004571"/>
    </source>
</evidence>
<evidence type="ECO:0000256" key="7">
    <source>
        <dbReference type="ARBA" id="ARBA00023136"/>
    </source>
</evidence>
<evidence type="ECO:0000259" key="11">
    <source>
        <dbReference type="Pfam" id="PF13954"/>
    </source>
</evidence>
<evidence type="ECO:0000313" key="13">
    <source>
        <dbReference type="Proteomes" id="UP001063816"/>
    </source>
</evidence>
<feature type="domain" description="PapC N-terminal" evidence="11">
    <location>
        <begin position="43"/>
        <end position="188"/>
    </location>
</feature>
<keyword evidence="7 9" id="KW-0472">Membrane</keyword>
<evidence type="ECO:0000256" key="6">
    <source>
        <dbReference type="ARBA" id="ARBA00022729"/>
    </source>
</evidence>
<dbReference type="PROSITE" id="PS01151">
    <property type="entry name" value="FIMBRIAL_USHER"/>
    <property type="match status" value="1"/>
</dbReference>
<dbReference type="InterPro" id="IPR018030">
    <property type="entry name" value="Fimbrial_membr_usher_CS"/>
</dbReference>
<dbReference type="InterPro" id="IPR043142">
    <property type="entry name" value="PapC-like_C_sf"/>
</dbReference>
<evidence type="ECO:0000256" key="2">
    <source>
        <dbReference type="ARBA" id="ARBA00008064"/>
    </source>
</evidence>
<keyword evidence="3 9" id="KW-0813">Transport</keyword>
<proteinExistence type="inferred from homology"/>
<dbReference type="Pfam" id="PF00577">
    <property type="entry name" value="Usher"/>
    <property type="match status" value="1"/>
</dbReference>
<evidence type="ECO:0000259" key="10">
    <source>
        <dbReference type="Pfam" id="PF13953"/>
    </source>
</evidence>
<dbReference type="GO" id="GO:0009297">
    <property type="term" value="P:pilus assembly"/>
    <property type="evidence" value="ECO:0007669"/>
    <property type="project" value="InterPro"/>
</dbReference>
<organism evidence="12 13">
    <name type="scientific">Silvania hatchlandensis</name>
    <dbReference type="NCBI Taxonomy" id="2926469"/>
    <lineage>
        <taxon>Bacteria</taxon>
        <taxon>Pseudomonadati</taxon>
        <taxon>Pseudomonadota</taxon>
        <taxon>Gammaproteobacteria</taxon>
        <taxon>Enterobacterales</taxon>
        <taxon>Enterobacteriaceae</taxon>
        <taxon>Silvania</taxon>
    </lineage>
</organism>
<dbReference type="GO" id="GO:0015473">
    <property type="term" value="F:fimbrial usher porin activity"/>
    <property type="evidence" value="ECO:0007669"/>
    <property type="project" value="InterPro"/>
</dbReference>
<evidence type="ECO:0000256" key="4">
    <source>
        <dbReference type="ARBA" id="ARBA00022452"/>
    </source>
</evidence>
<dbReference type="Gene3D" id="3.10.20.410">
    <property type="match status" value="1"/>
</dbReference>
<dbReference type="Proteomes" id="UP001063816">
    <property type="component" value="Unassembled WGS sequence"/>
</dbReference>
<dbReference type="Gene3D" id="2.60.40.2070">
    <property type="match status" value="1"/>
</dbReference>
<comment type="caution">
    <text evidence="12">The sequence shown here is derived from an EMBL/GenBank/DDBJ whole genome shotgun (WGS) entry which is preliminary data.</text>
</comment>
<dbReference type="InterPro" id="IPR000015">
    <property type="entry name" value="Fimb_usher"/>
</dbReference>
<dbReference type="RefSeq" id="WP_271283813.1">
    <property type="nucleotide sequence ID" value="NZ_JAMGZK010000053.1"/>
</dbReference>
<evidence type="ECO:0000256" key="5">
    <source>
        <dbReference type="ARBA" id="ARBA00022692"/>
    </source>
</evidence>
<keyword evidence="8 9" id="KW-0998">Cell outer membrane</keyword>
<evidence type="ECO:0000256" key="3">
    <source>
        <dbReference type="ARBA" id="ARBA00022448"/>
    </source>
</evidence>
<dbReference type="PANTHER" id="PTHR30451">
    <property type="entry name" value="OUTER MEMBRANE USHER PROTEIN"/>
    <property type="match status" value="1"/>
</dbReference>
<keyword evidence="9" id="KW-1029">Fimbrium biogenesis</keyword>
<dbReference type="EMBL" id="JAMGZK010000053">
    <property type="protein sequence ID" value="MCU6666293.1"/>
    <property type="molecule type" value="Genomic_DNA"/>
</dbReference>
<dbReference type="InterPro" id="IPR042186">
    <property type="entry name" value="FimD_plug_dom"/>
</dbReference>
<dbReference type="AlphaFoldDB" id="A0A9J6QCV5"/>
<sequence length="846" mass="92583">MRRCYKTISKKIKPSFRLNKIAKVILFVSPWSHNAVAESNEVEFNSAFLRSALDTRTYSQGNPVAPGNYTVDLYINDKWKGHVDIRFENLDSQSHVAQPCFDAKIIALLGIDTTQLSQDGLAKITNGNDCASLSNLAEGLSANYDVATQHLIVHAPQILLLRNARGYVNPALWDKGITAATLQYDYNAWHSQISNSDSQSNQYLGLRSGINWDVWRLRYRGTLTWTEGQGWKYDNSSAYLERAIVPLRSNLVLGESITDGKVFDSVGFRGVLLTSDDRMYEDASRGYAPVVNGIANTNALVSVSQRGVRIYETTVPPGPFVIDDLYPTGTGGDLLVTIKEADGSIRSFTVAYASIAELLRPGTTRYTLMGGRYYNSTISDNPQIAMGTLRHGFTNLITGYGGVLGGENYQSVAGGIALNTPIGALSSDITHAHSTLRNEVKSEGHSIHFAFAKILPVVNTNVTLASYRYSSSGYYDIDDVMLMRSTKWASSNGDVNNTTNRKNRIQLSASQTLSDTFGSMNISASTQDYWNRNGRDTEYQVGYTNSFNSFNLNINVSRNRDLVNSQWDNKIAIGISLPLSNHAQAKYLNSTYVTERDHHGIQNSLAGSAGENRQYNYSVFTNLDRYDNNGTKTTGGASGNWTSPWTSVGGSYSAGNGYQQYGITLSGGAIAYDGGMVLTPIMGDTMAIVEADQASGAKITNNATLSLDSNGKAAVPYLTPYRQNTIELDPKGLSNDVGLEVTSQYSVPTAGAVVLMKYKTDVGYSVMFTIQHSGEEPPFGTPLLDESDDTVGYIAQGGQSFARVKNTRGVLRVRWGNDLLQQCTIHYQIPPTTAKDTLRQHDVVCQ</sequence>
<keyword evidence="6" id="KW-0732">Signal</keyword>
<dbReference type="Gene3D" id="2.60.40.2610">
    <property type="entry name" value="Outer membrane usher protein FimD, plug domain"/>
    <property type="match status" value="1"/>
</dbReference>
<dbReference type="InterPro" id="IPR025949">
    <property type="entry name" value="PapC-like_C"/>
</dbReference>
<dbReference type="GO" id="GO:0009279">
    <property type="term" value="C:cell outer membrane"/>
    <property type="evidence" value="ECO:0007669"/>
    <property type="project" value="UniProtKB-SubCell"/>
</dbReference>
<dbReference type="InterPro" id="IPR025885">
    <property type="entry name" value="PapC_N"/>
</dbReference>
<dbReference type="SUPFAM" id="SSF141729">
    <property type="entry name" value="FimD N-terminal domain-like"/>
    <property type="match status" value="1"/>
</dbReference>
<keyword evidence="5 9" id="KW-0812">Transmembrane</keyword>
<protein>
    <submittedName>
        <fullName evidence="12">Fimbrial biogenesis outer membrane usher protein</fullName>
    </submittedName>
</protein>
<comment type="subcellular location">
    <subcellularLocation>
        <location evidence="1 9">Cell outer membrane</location>
        <topology evidence="1 9">Multi-pass membrane protein</topology>
    </subcellularLocation>
</comment>
<evidence type="ECO:0000313" key="12">
    <source>
        <dbReference type="EMBL" id="MCU6666293.1"/>
    </source>
</evidence>
<keyword evidence="4" id="KW-1134">Transmembrane beta strand</keyword>
<dbReference type="FunFam" id="2.60.40.3110:FF:000001">
    <property type="entry name" value="Putative fimbrial outer membrane usher"/>
    <property type="match status" value="1"/>
</dbReference>
<dbReference type="InterPro" id="IPR037224">
    <property type="entry name" value="PapC_N_sf"/>
</dbReference>
<comment type="similarity">
    <text evidence="2 9">Belongs to the fimbrial export usher family.</text>
</comment>
<gene>
    <name evidence="12" type="ORF">M8014_18320</name>
</gene>
<dbReference type="Pfam" id="PF13953">
    <property type="entry name" value="PapC_C"/>
    <property type="match status" value="1"/>
</dbReference>
<keyword evidence="13" id="KW-1185">Reference proteome</keyword>